<feature type="signal peptide" evidence="1">
    <location>
        <begin position="1"/>
        <end position="24"/>
    </location>
</feature>
<feature type="chain" id="PRO_5046124048" evidence="1">
    <location>
        <begin position="25"/>
        <end position="242"/>
    </location>
</feature>
<evidence type="ECO:0000256" key="1">
    <source>
        <dbReference type="SAM" id="SignalP"/>
    </source>
</evidence>
<sequence>MKYIQRAAVFAATVSLIVPATAHAAPGLGEEVYGAEVEKGEAEVETIYGRLDGGADDGEDVLKLEAAYGVTDRLRLGLIGELEKEPLQNRRFEAVGVEAIYELGRVGGVNLAAYGEYEVAFDGADKVETKLLMQRRAGPVDLRLNLIAEKELKSGAEVELGYAASADVETFEEVRLGVQAFGELGTFDHLAPRAEHFAGPVAKVEIEGLGPEMELQAGYLFALGAARDDSDGQFRLALELEF</sequence>
<evidence type="ECO:0000313" key="2">
    <source>
        <dbReference type="EMBL" id="MFC4293453.1"/>
    </source>
</evidence>
<accession>A0ABV8RK56</accession>
<comment type="caution">
    <text evidence="2">The sequence shown here is derived from an EMBL/GenBank/DDBJ whole genome shotgun (WGS) entry which is preliminary data.</text>
</comment>
<name>A0ABV8RK56_9SPHN</name>
<dbReference type="EMBL" id="JBHSDR010000003">
    <property type="protein sequence ID" value="MFC4293453.1"/>
    <property type="molecule type" value="Genomic_DNA"/>
</dbReference>
<keyword evidence="1" id="KW-0732">Signal</keyword>
<dbReference type="Proteomes" id="UP001595828">
    <property type="component" value="Unassembled WGS sequence"/>
</dbReference>
<keyword evidence="3" id="KW-1185">Reference proteome</keyword>
<proteinExistence type="predicted"/>
<reference evidence="3" key="1">
    <citation type="journal article" date="2019" name="Int. J. Syst. Evol. Microbiol.">
        <title>The Global Catalogue of Microorganisms (GCM) 10K type strain sequencing project: providing services to taxonomists for standard genome sequencing and annotation.</title>
        <authorList>
            <consortium name="The Broad Institute Genomics Platform"/>
            <consortium name="The Broad Institute Genome Sequencing Center for Infectious Disease"/>
            <person name="Wu L."/>
            <person name="Ma J."/>
        </authorList>
    </citation>
    <scope>NUCLEOTIDE SEQUENCE [LARGE SCALE GENOMIC DNA]</scope>
    <source>
        <strain evidence="3">CGMCC 1.12989</strain>
    </source>
</reference>
<protein>
    <submittedName>
        <fullName evidence="2">Uncharacterized protein</fullName>
    </submittedName>
</protein>
<dbReference type="RefSeq" id="WP_379536950.1">
    <property type="nucleotide sequence ID" value="NZ_JBHSDR010000003.1"/>
</dbReference>
<organism evidence="2 3">
    <name type="scientific">Novosphingobium tardum</name>
    <dbReference type="NCBI Taxonomy" id="1538021"/>
    <lineage>
        <taxon>Bacteria</taxon>
        <taxon>Pseudomonadati</taxon>
        <taxon>Pseudomonadota</taxon>
        <taxon>Alphaproteobacteria</taxon>
        <taxon>Sphingomonadales</taxon>
        <taxon>Sphingomonadaceae</taxon>
        <taxon>Novosphingobium</taxon>
    </lineage>
</organism>
<evidence type="ECO:0000313" key="3">
    <source>
        <dbReference type="Proteomes" id="UP001595828"/>
    </source>
</evidence>
<gene>
    <name evidence="2" type="ORF">ACFO0A_00090</name>
</gene>